<proteinExistence type="predicted"/>
<dbReference type="InterPro" id="IPR021475">
    <property type="entry name" value="Pants/Emi1-like"/>
</dbReference>
<dbReference type="PANTHER" id="PTHR28052">
    <property type="entry name" value="UPF0545 PROTEIN C22ORF39"/>
    <property type="match status" value="1"/>
</dbReference>
<dbReference type="InParanoid" id="H2AUL3"/>
<keyword evidence="2" id="KW-1185">Reference proteome</keyword>
<dbReference type="Pfam" id="PF11326">
    <property type="entry name" value="PANTS-like"/>
    <property type="match status" value="1"/>
</dbReference>
<evidence type="ECO:0000313" key="2">
    <source>
        <dbReference type="Proteomes" id="UP000005220"/>
    </source>
</evidence>
<dbReference type="GeneID" id="13882387"/>
<sequence>MSKDDEVFSKYPTTMSCMEAFDQLTICYSIGGQFRNYYRHGKFNSCDDQLKKFKFCLFNSKNPIKVQEWYKAKSEHRKSTNALTDDLIWNERS</sequence>
<dbReference type="PANTHER" id="PTHR28052:SF1">
    <property type="entry name" value="UPF0545 PROTEIN C22ORF39"/>
    <property type="match status" value="1"/>
</dbReference>
<dbReference type="EMBL" id="HE650824">
    <property type="protein sequence ID" value="CCF58063.1"/>
    <property type="molecule type" value="Genomic_DNA"/>
</dbReference>
<reference evidence="1 2" key="1">
    <citation type="journal article" date="2011" name="Proc. Natl. Acad. Sci. U.S.A.">
        <title>Evolutionary erosion of yeast sex chromosomes by mating-type switching accidents.</title>
        <authorList>
            <person name="Gordon J.L."/>
            <person name="Armisen D."/>
            <person name="Proux-Wera E."/>
            <person name="Oheigeartaigh S.S."/>
            <person name="Byrne K.P."/>
            <person name="Wolfe K.H."/>
        </authorList>
    </citation>
    <scope>NUCLEOTIDE SEQUENCE [LARGE SCALE GENOMIC DNA]</scope>
    <source>
        <strain evidence="2">ATCC 22294 / BCRC 22015 / CBS 2517 / CECT 1963 / NBRC 1671 / NRRL Y-8276</strain>
    </source>
</reference>
<dbReference type="RefSeq" id="XP_003957198.1">
    <property type="nucleotide sequence ID" value="XM_003957149.1"/>
</dbReference>
<accession>H2AUL3</accession>
<dbReference type="HOGENOM" id="CLU_114639_2_0_1"/>
<organism evidence="1 2">
    <name type="scientific">Kazachstania africana (strain ATCC 22294 / BCRC 22015 / CBS 2517 / CECT 1963 / NBRC 1671 / NRRL Y-8276)</name>
    <name type="common">Yeast</name>
    <name type="synonym">Kluyveromyces africanus</name>
    <dbReference type="NCBI Taxonomy" id="1071382"/>
    <lineage>
        <taxon>Eukaryota</taxon>
        <taxon>Fungi</taxon>
        <taxon>Dikarya</taxon>
        <taxon>Ascomycota</taxon>
        <taxon>Saccharomycotina</taxon>
        <taxon>Saccharomycetes</taxon>
        <taxon>Saccharomycetales</taxon>
        <taxon>Saccharomycetaceae</taxon>
        <taxon>Kazachstania</taxon>
    </lineage>
</organism>
<dbReference type="eggNOG" id="ENOG502S4MN">
    <property type="taxonomic scope" value="Eukaryota"/>
</dbReference>
<dbReference type="Proteomes" id="UP000005220">
    <property type="component" value="Chromosome 4"/>
</dbReference>
<evidence type="ECO:0000313" key="1">
    <source>
        <dbReference type="EMBL" id="CCF58063.1"/>
    </source>
</evidence>
<name>H2AUL3_KAZAF</name>
<dbReference type="OrthoDB" id="2017405at2759"/>
<evidence type="ECO:0008006" key="3">
    <source>
        <dbReference type="Google" id="ProtNLM"/>
    </source>
</evidence>
<protein>
    <recommendedName>
        <fullName evidence="3">Early meiotic induction protein 1</fullName>
    </recommendedName>
</protein>
<gene>
    <name evidence="1" type="primary">KAFR0D04150</name>
    <name evidence="1" type="ORF">KAFR_0D04150</name>
</gene>
<dbReference type="AlphaFoldDB" id="H2AUL3"/>
<dbReference type="GO" id="GO:0007005">
    <property type="term" value="P:mitochondrion organization"/>
    <property type="evidence" value="ECO:0007669"/>
    <property type="project" value="EnsemblFungi"/>
</dbReference>
<dbReference type="STRING" id="1071382.H2AUL3"/>
<dbReference type="KEGG" id="kaf:KAFR_0D04150"/>